<keyword evidence="4" id="KW-1185">Reference proteome</keyword>
<dbReference type="Proteomes" id="UP000593626">
    <property type="component" value="Chromosome"/>
</dbReference>
<dbReference type="AlphaFoldDB" id="A0A7S8HG10"/>
<dbReference type="InterPro" id="IPR008841">
    <property type="entry name" value="Siphovirus-type_tail_N"/>
</dbReference>
<evidence type="ECO:0000313" key="4">
    <source>
        <dbReference type="Proteomes" id="UP000593626"/>
    </source>
</evidence>
<dbReference type="Pfam" id="PF05709">
    <property type="entry name" value="Sipho_tail"/>
    <property type="match status" value="1"/>
</dbReference>
<dbReference type="EMBL" id="CP049742">
    <property type="protein sequence ID" value="QPC47106.1"/>
    <property type="molecule type" value="Genomic_DNA"/>
</dbReference>
<gene>
    <name evidence="3" type="ORF">G8O30_09070</name>
</gene>
<accession>A0A7S8HG10</accession>
<dbReference type="Gene3D" id="2.40.30.200">
    <property type="match status" value="1"/>
</dbReference>
<dbReference type="KEGG" id="mcui:G8O30_09070"/>
<feature type="domain" description="Siphovirus-type tail component RIFT-related" evidence="1">
    <location>
        <begin position="11"/>
        <end position="135"/>
    </location>
</feature>
<dbReference type="InterPro" id="IPR054738">
    <property type="entry name" value="Siphovirus-type_tail_C"/>
</dbReference>
<dbReference type="RefSeq" id="WP_239671773.1">
    <property type="nucleotide sequence ID" value="NZ_CP049742.1"/>
</dbReference>
<dbReference type="Gene3D" id="2.60.120.860">
    <property type="match status" value="1"/>
</dbReference>
<evidence type="ECO:0000313" key="3">
    <source>
        <dbReference type="EMBL" id="QPC47106.1"/>
    </source>
</evidence>
<proteinExistence type="predicted"/>
<evidence type="ECO:0000259" key="1">
    <source>
        <dbReference type="Pfam" id="PF05709"/>
    </source>
</evidence>
<reference evidence="3 4" key="1">
    <citation type="submission" date="2019-07" db="EMBL/GenBank/DDBJ databases">
        <title>Genome sequence of 2 isolates from Red Sea Mangroves.</title>
        <authorList>
            <person name="Sefrji F."/>
            <person name="Michoud G."/>
            <person name="Merlino G."/>
            <person name="Daffonchio D."/>
        </authorList>
    </citation>
    <scope>NUCLEOTIDE SEQUENCE [LARGE SCALE GENOMIC DNA]</scope>
    <source>
        <strain evidence="3 4">R1DC41</strain>
    </source>
</reference>
<evidence type="ECO:0000259" key="2">
    <source>
        <dbReference type="Pfam" id="PF22768"/>
    </source>
</evidence>
<dbReference type="Pfam" id="PF22768">
    <property type="entry name" value="SPP1_Dit"/>
    <property type="match status" value="1"/>
</dbReference>
<protein>
    <submittedName>
        <fullName evidence="3">Phage tail family protein</fullName>
    </submittedName>
</protein>
<sequence>MQQITFHNNLGKSIVLSNHAPFMLNKVEGLGDVGVSINSSKSPYQDGTTYIDNTLEPRMITMEVTILGETPTDMQRNRALLSSILNPKLGPGVLRYENDLTVSEIRCVLESVPKFPSGMDSRGMNFQRSLLTFYCNSPFWKSLVVEEEPTFEALFQFPFEDEFEMGMQRDRRVIHNDGDAPCPIQVEFHGPAVNPIITNTTTGEFIRVNQTLGEDEYMLIDTSDEEKSVVFIDGQNNQRNVFNWIDLRSDFFKLQLGENIIEYSADSDIQGAIVNIRYQKQFNSV</sequence>
<organism evidence="3 4">
    <name type="scientific">Mangrovibacillus cuniculi</name>
    <dbReference type="NCBI Taxonomy" id="2593652"/>
    <lineage>
        <taxon>Bacteria</taxon>
        <taxon>Bacillati</taxon>
        <taxon>Bacillota</taxon>
        <taxon>Bacilli</taxon>
        <taxon>Bacillales</taxon>
        <taxon>Bacillaceae</taxon>
        <taxon>Mangrovibacillus</taxon>
    </lineage>
</organism>
<feature type="domain" description="Siphovirus-type tail component C-terminal" evidence="2">
    <location>
        <begin position="178"/>
        <end position="282"/>
    </location>
</feature>
<name>A0A7S8HG10_9BACI</name>